<feature type="signal peptide" evidence="5">
    <location>
        <begin position="1"/>
        <end position="20"/>
    </location>
</feature>
<dbReference type="PANTHER" id="PTHR11610">
    <property type="entry name" value="LIPASE"/>
    <property type="match status" value="1"/>
</dbReference>
<comment type="subcellular location">
    <subcellularLocation>
        <location evidence="1">Secreted</location>
    </subcellularLocation>
</comment>
<evidence type="ECO:0000256" key="3">
    <source>
        <dbReference type="ARBA" id="ARBA00022525"/>
    </source>
</evidence>
<dbReference type="InterPro" id="IPR029058">
    <property type="entry name" value="AB_hydrolase_fold"/>
</dbReference>
<dbReference type="CDD" id="cd00707">
    <property type="entry name" value="Pancreat_lipase_like"/>
    <property type="match status" value="1"/>
</dbReference>
<dbReference type="SUPFAM" id="SSF52266">
    <property type="entry name" value="SGNH hydrolase"/>
    <property type="match status" value="1"/>
</dbReference>
<protein>
    <submittedName>
        <fullName evidence="7">DgyrCDS7171</fullName>
    </submittedName>
</protein>
<gene>
    <name evidence="7" type="ORF">DGYR_LOCUS6839</name>
</gene>
<keyword evidence="3" id="KW-0964">Secreted</keyword>
<evidence type="ECO:0000256" key="4">
    <source>
        <dbReference type="RuleBase" id="RU004262"/>
    </source>
</evidence>
<dbReference type="GO" id="GO:0005615">
    <property type="term" value="C:extracellular space"/>
    <property type="evidence" value="ECO:0007669"/>
    <property type="project" value="TreeGrafter"/>
</dbReference>
<evidence type="ECO:0000256" key="5">
    <source>
        <dbReference type="SAM" id="SignalP"/>
    </source>
</evidence>
<evidence type="ECO:0000256" key="1">
    <source>
        <dbReference type="ARBA" id="ARBA00004613"/>
    </source>
</evidence>
<dbReference type="Gene3D" id="3.40.50.1820">
    <property type="entry name" value="alpha/beta hydrolase"/>
    <property type="match status" value="1"/>
</dbReference>
<feature type="chain" id="PRO_5029504148" evidence="5">
    <location>
        <begin position="21"/>
        <end position="355"/>
    </location>
</feature>
<dbReference type="Proteomes" id="UP000549394">
    <property type="component" value="Unassembled WGS sequence"/>
</dbReference>
<evidence type="ECO:0000313" key="7">
    <source>
        <dbReference type="EMBL" id="CAD5118466.1"/>
    </source>
</evidence>
<dbReference type="InterPro" id="IPR013818">
    <property type="entry name" value="Lipase"/>
</dbReference>
<feature type="domain" description="Lipase" evidence="6">
    <location>
        <begin position="22"/>
        <end position="280"/>
    </location>
</feature>
<proteinExistence type="inferred from homology"/>
<evidence type="ECO:0000256" key="2">
    <source>
        <dbReference type="ARBA" id="ARBA00010701"/>
    </source>
</evidence>
<comment type="caution">
    <text evidence="7">The sequence shown here is derived from an EMBL/GenBank/DDBJ whole genome shotgun (WGS) entry which is preliminary data.</text>
</comment>
<dbReference type="InterPro" id="IPR000734">
    <property type="entry name" value="TAG_lipase"/>
</dbReference>
<dbReference type="InterPro" id="IPR033906">
    <property type="entry name" value="Lipase_N"/>
</dbReference>
<name>A0A7I8VQ77_9ANNE</name>
<comment type="similarity">
    <text evidence="2 4">Belongs to the AB hydrolase superfamily. Lipase family.</text>
</comment>
<organism evidence="7 8">
    <name type="scientific">Dimorphilus gyrociliatus</name>
    <dbReference type="NCBI Taxonomy" id="2664684"/>
    <lineage>
        <taxon>Eukaryota</taxon>
        <taxon>Metazoa</taxon>
        <taxon>Spiralia</taxon>
        <taxon>Lophotrochozoa</taxon>
        <taxon>Annelida</taxon>
        <taxon>Polychaeta</taxon>
        <taxon>Polychaeta incertae sedis</taxon>
        <taxon>Dinophilidae</taxon>
        <taxon>Dimorphilus</taxon>
    </lineage>
</organism>
<dbReference type="SUPFAM" id="SSF53474">
    <property type="entry name" value="alpha/beta-Hydrolases"/>
    <property type="match status" value="1"/>
</dbReference>
<keyword evidence="5" id="KW-0732">Signal</keyword>
<dbReference type="Pfam" id="PF00151">
    <property type="entry name" value="Lipase"/>
    <property type="match status" value="1"/>
</dbReference>
<evidence type="ECO:0000313" key="8">
    <source>
        <dbReference type="Proteomes" id="UP000549394"/>
    </source>
</evidence>
<reference evidence="7 8" key="1">
    <citation type="submission" date="2020-08" db="EMBL/GenBank/DDBJ databases">
        <authorList>
            <person name="Hejnol A."/>
        </authorList>
    </citation>
    <scope>NUCLEOTIDE SEQUENCE [LARGE SCALE GENOMIC DNA]</scope>
</reference>
<dbReference type="AlphaFoldDB" id="A0A7I8VQ77"/>
<keyword evidence="8" id="KW-1185">Reference proteome</keyword>
<accession>A0A7I8VQ77</accession>
<dbReference type="EMBL" id="CAJFCJ010000009">
    <property type="protein sequence ID" value="CAD5118466.1"/>
    <property type="molecule type" value="Genomic_DNA"/>
</dbReference>
<sequence length="355" mass="39204">MSFKLILYLFSVLFIGYSESAEICCSGLGCFSDNRPFDHLPLPSCPDVISPIFNLYTRSNRNSPQRVYRNGIPSLYRGVKRTVFLVHGFNNNENVDWIIEMKNAFLIREDVNVIVTGWGGGAETIDYPWAASNTRVVGAEIGVTAENLIINGGSSLSRMWCVGHSLGAHTCGHAGKKQKFARITGLDPAGPLFENYDIEAGLNPTRGNFVDIIHTAGKDGGIIDFGTLKALGHADFYPNNGGFQPGCFLKMKNGLRIACSHGRACAYFTESVLANIETFSTICWLYAKLIYQMTKRPWGLTMSAWEATRINDWSSAEQNTMSESNCNQNAPTFLYHSIVIVVLYQGEANTHNPAK</sequence>
<dbReference type="GO" id="GO:0016298">
    <property type="term" value="F:lipase activity"/>
    <property type="evidence" value="ECO:0007669"/>
    <property type="project" value="InterPro"/>
</dbReference>
<evidence type="ECO:0000259" key="6">
    <source>
        <dbReference type="Pfam" id="PF00151"/>
    </source>
</evidence>
<dbReference type="OrthoDB" id="199913at2759"/>
<dbReference type="PRINTS" id="PR00821">
    <property type="entry name" value="TAGLIPASE"/>
</dbReference>
<dbReference type="GO" id="GO:0016042">
    <property type="term" value="P:lipid catabolic process"/>
    <property type="evidence" value="ECO:0007669"/>
    <property type="project" value="TreeGrafter"/>
</dbReference>